<proteinExistence type="predicted"/>
<reference evidence="1 2" key="1">
    <citation type="journal article" date="2006" name="Proc. Natl. Acad. Sci. U.S.A.">
        <title>Comparative genomics of the lactic acid bacteria.</title>
        <authorList>
            <person name="Makarova K."/>
            <person name="Slesarev A."/>
            <person name="Wolf Y."/>
            <person name="Sorokin A."/>
            <person name="Mirkin B."/>
            <person name="Koonin E."/>
            <person name="Pavlov A."/>
            <person name="Pavlova N."/>
            <person name="Karamychev V."/>
            <person name="Polouchine N."/>
            <person name="Shakhova V."/>
            <person name="Grigoriev I."/>
            <person name="Lou Y."/>
            <person name="Rohksar D."/>
            <person name="Lucas S."/>
            <person name="Huang K."/>
            <person name="Goodstein D.M."/>
            <person name="Hawkins T."/>
            <person name="Plengvidhya V."/>
            <person name="Welker D."/>
            <person name="Hughes J."/>
            <person name="Goh Y."/>
            <person name="Benson A."/>
            <person name="Baldwin K."/>
            <person name="Lee J.H."/>
            <person name="Diaz-Muniz I."/>
            <person name="Dosti B."/>
            <person name="Smeianov V."/>
            <person name="Wechter W."/>
            <person name="Barabote R."/>
            <person name="Lorca G."/>
            <person name="Altermann E."/>
            <person name="Barrangou R."/>
            <person name="Ganesan B."/>
            <person name="Xie Y."/>
            <person name="Rawsthorne H."/>
            <person name="Tamir D."/>
            <person name="Parker C."/>
            <person name="Breidt F."/>
            <person name="Broadbent J."/>
            <person name="Hutkins R."/>
            <person name="O'Sullivan D."/>
            <person name="Steele J."/>
            <person name="Unlu G."/>
            <person name="Saier M."/>
            <person name="Klaenhammer T."/>
            <person name="Richardson P."/>
            <person name="Kozyavkin S."/>
            <person name="Weimer B."/>
            <person name="Mills D."/>
        </authorList>
    </citation>
    <scope>NUCLEOTIDE SEQUENCE [LARGE SCALE GENOMIC DNA]</scope>
    <source>
        <strain evidence="2">ATCC 25745 / CCUG 21536 / LMG 10740 / 183-1w</strain>
    </source>
</reference>
<accession>Q03EJ0</accession>
<dbReference type="EMBL" id="CP000422">
    <property type="protein sequence ID" value="ABJ68382.1"/>
    <property type="molecule type" value="Genomic_DNA"/>
</dbReference>
<dbReference type="STRING" id="278197.PEPE_1343"/>
<dbReference type="HOGENOM" id="CLU_3416929_0_0_9"/>
<dbReference type="AlphaFoldDB" id="Q03EJ0"/>
<evidence type="ECO:0000313" key="2">
    <source>
        <dbReference type="Proteomes" id="UP000000773"/>
    </source>
</evidence>
<organism evidence="1 2">
    <name type="scientific">Pediococcus pentosaceus (strain ATCC 25745 / CCUG 21536 / LMG 10740 / 183-1w)</name>
    <dbReference type="NCBI Taxonomy" id="278197"/>
    <lineage>
        <taxon>Bacteria</taxon>
        <taxon>Bacillati</taxon>
        <taxon>Bacillota</taxon>
        <taxon>Bacilli</taxon>
        <taxon>Lactobacillales</taxon>
        <taxon>Lactobacillaceae</taxon>
        <taxon>Pediococcus</taxon>
    </lineage>
</organism>
<dbReference type="KEGG" id="ppe:PEPE_1343"/>
<name>Q03EJ0_PEDPA</name>
<evidence type="ECO:0000313" key="1">
    <source>
        <dbReference type="EMBL" id="ABJ68382.1"/>
    </source>
</evidence>
<sequence>MEGRSYLVVGDKINKMLNGKQKSHVV</sequence>
<gene>
    <name evidence="1" type="ordered locus">PEPE_1343</name>
</gene>
<protein>
    <submittedName>
        <fullName evidence="1">Uncharacterized protein</fullName>
    </submittedName>
</protein>
<dbReference type="Proteomes" id="UP000000773">
    <property type="component" value="Chromosome"/>
</dbReference>